<reference evidence="1 2" key="1">
    <citation type="journal article" date="2012" name="PLoS Genet.">
        <title>Comparative Genomics of Plant-Associated Pseudomonas spp.: Insights into Diversity and Inheritance of Traits Involved in Multitrophic Interactions.</title>
        <authorList>
            <person name="Loper J.E."/>
            <person name="Hassan K.A."/>
            <person name="Mavrodi D.V."/>
            <person name="Davis E.W.II."/>
            <person name="Lim C.K."/>
            <person name="Shaffer B.T."/>
            <person name="Elbourne L.D."/>
            <person name="Stockwell V.O."/>
            <person name="Hartney S.L."/>
            <person name="Breakwell K."/>
            <person name="Henkels M.D."/>
            <person name="Tetu S.G."/>
            <person name="Rangel L.I."/>
            <person name="Kidarsa T.A."/>
            <person name="Wilson N.L."/>
            <person name="van de Mortel J.E."/>
            <person name="Song C."/>
            <person name="Blumhagen R."/>
            <person name="Radune D."/>
            <person name="Hostetler J.B."/>
            <person name="Brinkac L.M."/>
            <person name="Durkin A.S."/>
            <person name="Kluepfel D.A."/>
            <person name="Wechter W.P."/>
            <person name="Anderson A.J."/>
            <person name="Kim Y.C."/>
            <person name="Pierson L.S.III."/>
            <person name="Pierson E.A."/>
            <person name="Lindow S.E."/>
            <person name="Kobayashi D.Y."/>
            <person name="Raaijmakers J.M."/>
            <person name="Weller D.M."/>
            <person name="Thomashow L.S."/>
            <person name="Allen A.E."/>
            <person name="Paulsen I.T."/>
        </authorList>
    </citation>
    <scope>NUCLEOTIDE SEQUENCE [LARGE SCALE GENOMIC DNA]</scope>
    <source>
        <strain evidence="1 2">SS101</strain>
    </source>
</reference>
<gene>
    <name evidence="1" type="ORF">PflSS101_4291</name>
</gene>
<evidence type="ECO:0000313" key="1">
    <source>
        <dbReference type="EMBL" id="EIK61854.1"/>
    </source>
</evidence>
<protein>
    <submittedName>
        <fullName evidence="1">Uncharacterized protein</fullName>
    </submittedName>
</protein>
<dbReference type="Proteomes" id="UP000003213">
    <property type="component" value="Chromosome"/>
</dbReference>
<accession>I4KAW4</accession>
<sequence>MKPYIQIAIRTRAETIGWGVGEKFIDSLSLGGDLLVPEQVSQNVDKFIEPFMGKAASEGVWASKASIRVNGALSDFYQDFAWRRKKTIKCSGSVVHTARNARGQLVPGAVSFRSACSEKVDWYSLFKAWCGVFPPQLGMLHLFSEPELGSHEKNNSFQIGSFNSALKPDVPNIGWAMFYGDEFAEEVDADRIAASGFPVEKLSNGYLVKVTKNLQDVASDFSLFSKRRAELKSLFREDFFLIKNETSI</sequence>
<name>I4KAW4_9PSED</name>
<dbReference type="HOGENOM" id="CLU_1119414_0_0_6"/>
<evidence type="ECO:0000313" key="2">
    <source>
        <dbReference type="Proteomes" id="UP000003213"/>
    </source>
</evidence>
<organism evidence="1 2">
    <name type="scientific">Pseudomonas lactis</name>
    <dbReference type="NCBI Taxonomy" id="1615674"/>
    <lineage>
        <taxon>Bacteria</taxon>
        <taxon>Pseudomonadati</taxon>
        <taxon>Pseudomonadota</taxon>
        <taxon>Gammaproteobacteria</taxon>
        <taxon>Pseudomonadales</taxon>
        <taxon>Pseudomonadaceae</taxon>
        <taxon>Pseudomonas</taxon>
    </lineage>
</organism>
<comment type="caution">
    <text evidence="1">The sequence shown here is derived from an EMBL/GenBank/DDBJ whole genome shotgun (WGS) entry which is preliminary data.</text>
</comment>
<dbReference type="RefSeq" id="WP_003193856.1">
    <property type="nucleotide sequence ID" value="NZ_CM001513.1"/>
</dbReference>
<proteinExistence type="predicted"/>
<dbReference type="EMBL" id="AHPN01000001">
    <property type="protein sequence ID" value="EIK61854.1"/>
    <property type="molecule type" value="Genomic_DNA"/>
</dbReference>
<dbReference type="AlphaFoldDB" id="I4KAW4"/>